<evidence type="ECO:0000256" key="3">
    <source>
        <dbReference type="ARBA" id="ARBA00022691"/>
    </source>
</evidence>
<evidence type="ECO:0000256" key="2">
    <source>
        <dbReference type="ARBA" id="ARBA00022679"/>
    </source>
</evidence>
<dbReference type="PANTHER" id="PTHR43464">
    <property type="entry name" value="METHYLTRANSFERASE"/>
    <property type="match status" value="1"/>
</dbReference>
<organism evidence="4">
    <name type="scientific">freshwater metagenome</name>
    <dbReference type="NCBI Taxonomy" id="449393"/>
    <lineage>
        <taxon>unclassified sequences</taxon>
        <taxon>metagenomes</taxon>
        <taxon>ecological metagenomes</taxon>
    </lineage>
</organism>
<dbReference type="AlphaFoldDB" id="A0A6J7KY22"/>
<dbReference type="SUPFAM" id="SSF53335">
    <property type="entry name" value="S-adenosyl-L-methionine-dependent methyltransferases"/>
    <property type="match status" value="1"/>
</dbReference>
<evidence type="ECO:0000313" key="4">
    <source>
        <dbReference type="EMBL" id="CAB4960647.1"/>
    </source>
</evidence>
<sequence>MNHENASTQSEAYTNRLTALSGRFISRLVGGQPYRWKIRRIANGNVLEVGCGIGRNLNFLGSRAVGVDHNLMSIKVCRERGFTAYTPDEFLALPDTANRKFDTLLFSHVIEHLTFADARALLHTYVEHLSPGGKLIMICPQKRGFASDSTHVTYFDLDTLAQLAASIHCSELSRKSFPFPAVFGRWFTYNEWVHISVSPTLN</sequence>
<dbReference type="EMBL" id="CAFBNR010000020">
    <property type="protein sequence ID" value="CAB4960647.1"/>
    <property type="molecule type" value="Genomic_DNA"/>
</dbReference>
<dbReference type="CDD" id="cd02440">
    <property type="entry name" value="AdoMet_MTases"/>
    <property type="match status" value="1"/>
</dbReference>
<proteinExistence type="predicted"/>
<gene>
    <name evidence="4" type="ORF">UFOPK3879_00582</name>
</gene>
<dbReference type="GO" id="GO:0008168">
    <property type="term" value="F:methyltransferase activity"/>
    <property type="evidence" value="ECO:0007669"/>
    <property type="project" value="UniProtKB-KW"/>
</dbReference>
<keyword evidence="3" id="KW-0949">S-adenosyl-L-methionine</keyword>
<reference evidence="4" key="1">
    <citation type="submission" date="2020-05" db="EMBL/GenBank/DDBJ databases">
        <authorList>
            <person name="Chiriac C."/>
            <person name="Salcher M."/>
            <person name="Ghai R."/>
            <person name="Kavagutti S V."/>
        </authorList>
    </citation>
    <scope>NUCLEOTIDE SEQUENCE</scope>
</reference>
<dbReference type="GO" id="GO:0032259">
    <property type="term" value="P:methylation"/>
    <property type="evidence" value="ECO:0007669"/>
    <property type="project" value="UniProtKB-KW"/>
</dbReference>
<accession>A0A6J7KY22</accession>
<keyword evidence="1" id="KW-0489">Methyltransferase</keyword>
<evidence type="ECO:0000256" key="1">
    <source>
        <dbReference type="ARBA" id="ARBA00022603"/>
    </source>
</evidence>
<dbReference type="InterPro" id="IPR029063">
    <property type="entry name" value="SAM-dependent_MTases_sf"/>
</dbReference>
<dbReference type="Pfam" id="PF13489">
    <property type="entry name" value="Methyltransf_23"/>
    <property type="match status" value="1"/>
</dbReference>
<dbReference type="PANTHER" id="PTHR43464:SF19">
    <property type="entry name" value="UBIQUINONE BIOSYNTHESIS O-METHYLTRANSFERASE, MITOCHONDRIAL"/>
    <property type="match status" value="1"/>
</dbReference>
<keyword evidence="2" id="KW-0808">Transferase</keyword>
<dbReference type="Gene3D" id="3.40.50.150">
    <property type="entry name" value="Vaccinia Virus protein VP39"/>
    <property type="match status" value="1"/>
</dbReference>
<name>A0A6J7KY22_9ZZZZ</name>
<protein>
    <submittedName>
        <fullName evidence="4">Unannotated protein</fullName>
    </submittedName>
</protein>